<evidence type="ECO:0000256" key="2">
    <source>
        <dbReference type="SAM" id="SignalP"/>
    </source>
</evidence>
<dbReference type="RefSeq" id="WP_006207804.1">
    <property type="nucleotide sequence ID" value="NZ_ADHJ01000008.1"/>
</dbReference>
<proteinExistence type="predicted"/>
<accession>A0A2R9T0W7</accession>
<dbReference type="EMBL" id="ADHJ01000008">
    <property type="protein sequence ID" value="EFU43206.1"/>
    <property type="molecule type" value="Genomic_DNA"/>
</dbReference>
<dbReference type="Proteomes" id="UP000003094">
    <property type="component" value="Unassembled WGS sequence"/>
</dbReference>
<evidence type="ECO:0000313" key="3">
    <source>
        <dbReference type="EMBL" id="EFU43206.1"/>
    </source>
</evidence>
<organism evidence="3 4">
    <name type="scientific">Paenibacillus vortex V453</name>
    <dbReference type="NCBI Taxonomy" id="715225"/>
    <lineage>
        <taxon>Bacteria</taxon>
        <taxon>Bacillati</taxon>
        <taxon>Bacillota</taxon>
        <taxon>Bacilli</taxon>
        <taxon>Bacillales</taxon>
        <taxon>Paenibacillaceae</taxon>
        <taxon>Paenibacillus</taxon>
    </lineage>
</organism>
<reference evidence="3 4" key="1">
    <citation type="journal article" date="2010" name="BMC Genomics">
        <title>Genome sequence of the pattern forming Paenibacillus vortex bacterium reveals potential for thriving in complex environments.</title>
        <authorList>
            <person name="Sirota-Madi A."/>
            <person name="Olender T."/>
            <person name="Helman Y."/>
            <person name="Ingham C."/>
            <person name="Brainis I."/>
            <person name="Roth D."/>
            <person name="Hagi E."/>
            <person name="Brodsky L."/>
            <person name="Leshkowitz D."/>
            <person name="Galatenko V."/>
            <person name="Nikolaev V."/>
            <person name="Mugasimangalam R.C."/>
            <person name="Bransburg-Zabary S."/>
            <person name="Gutnick D.L."/>
            <person name="Lancet D."/>
            <person name="Ben-Jacob E."/>
        </authorList>
    </citation>
    <scope>NUCLEOTIDE SEQUENCE [LARGE SCALE GENOMIC DNA]</scope>
    <source>
        <strain evidence="3 4">V453</strain>
    </source>
</reference>
<evidence type="ECO:0000313" key="4">
    <source>
        <dbReference type="Proteomes" id="UP000003094"/>
    </source>
</evidence>
<dbReference type="AlphaFoldDB" id="A0A2R9T0W7"/>
<comment type="caution">
    <text evidence="3">The sequence shown here is derived from an EMBL/GenBank/DDBJ whole genome shotgun (WGS) entry which is preliminary data.</text>
</comment>
<dbReference type="KEGG" id="pvo:PVOR_04463"/>
<feature type="chain" id="PRO_5015328863" evidence="2">
    <location>
        <begin position="39"/>
        <end position="134"/>
    </location>
</feature>
<evidence type="ECO:0000256" key="1">
    <source>
        <dbReference type="SAM" id="MobiDB-lite"/>
    </source>
</evidence>
<keyword evidence="2" id="KW-0732">Signal</keyword>
<keyword evidence="4" id="KW-1185">Reference proteome</keyword>
<feature type="signal peptide" evidence="2">
    <location>
        <begin position="1"/>
        <end position="38"/>
    </location>
</feature>
<feature type="region of interest" description="Disordered" evidence="1">
    <location>
        <begin position="96"/>
        <end position="134"/>
    </location>
</feature>
<name>A0A2R9T0W7_9BACL</name>
<gene>
    <name evidence="3" type="ORF">PVOR_04463</name>
</gene>
<protein>
    <submittedName>
        <fullName evidence="3">Copper amine oxidase domain protein</fullName>
    </submittedName>
</protein>
<sequence length="134" mass="14654">MKTMKHTTTPLTRTLAAAGLAGILMISASGLSSSHVHAETRTAASTDQAETPAITPPLVTSKTLQSKEKWLATDIKIPVFQGLADTKYQERAERHHRIPRFQGYGQMGEGSGRNSRQCSEERLYHAPLSADDHL</sequence>
<feature type="region of interest" description="Disordered" evidence="1">
    <location>
        <begin position="34"/>
        <end position="57"/>
    </location>
</feature>
<feature type="compositionally biased region" description="Basic and acidic residues" evidence="1">
    <location>
        <begin position="118"/>
        <end position="134"/>
    </location>
</feature>